<organism evidence="11 12">
    <name type="scientific">Rhizobium gallicum bv. gallicum R602sp</name>
    <dbReference type="NCBI Taxonomy" id="1041138"/>
    <lineage>
        <taxon>Bacteria</taxon>
        <taxon>Pseudomonadati</taxon>
        <taxon>Pseudomonadota</taxon>
        <taxon>Alphaproteobacteria</taxon>
        <taxon>Hyphomicrobiales</taxon>
        <taxon>Rhizobiaceae</taxon>
        <taxon>Rhizobium/Agrobacterium group</taxon>
        <taxon>Rhizobium</taxon>
    </lineage>
</organism>
<evidence type="ECO:0000256" key="9">
    <source>
        <dbReference type="SAM" id="MobiDB-lite"/>
    </source>
</evidence>
<evidence type="ECO:0000256" key="4">
    <source>
        <dbReference type="ARBA" id="ARBA00022630"/>
    </source>
</evidence>
<dbReference type="Proteomes" id="UP000031368">
    <property type="component" value="Plasmid pRgalR602c"/>
</dbReference>
<dbReference type="InterPro" id="IPR039261">
    <property type="entry name" value="FNR_nucleotide-bd"/>
</dbReference>
<feature type="region of interest" description="Disordered" evidence="9">
    <location>
        <begin position="1"/>
        <end position="25"/>
    </location>
</feature>
<dbReference type="PANTHER" id="PTHR47878:SF1">
    <property type="entry name" value="FLAVODOXIN_FERREDOXIN--NADP REDUCTASE"/>
    <property type="match status" value="1"/>
</dbReference>
<evidence type="ECO:0000256" key="8">
    <source>
        <dbReference type="ARBA" id="ARBA00047776"/>
    </source>
</evidence>
<evidence type="ECO:0000256" key="1">
    <source>
        <dbReference type="ARBA" id="ARBA00001974"/>
    </source>
</evidence>
<dbReference type="Gene3D" id="2.40.30.10">
    <property type="entry name" value="Translation factors"/>
    <property type="match status" value="1"/>
</dbReference>
<dbReference type="AlphaFoldDB" id="A0A0B4XGQ4"/>
<dbReference type="PANTHER" id="PTHR47878">
    <property type="entry name" value="OXIDOREDUCTASE FAD/NAD(P)-BINDING DOMAIN PROTEIN"/>
    <property type="match status" value="1"/>
</dbReference>
<dbReference type="GO" id="GO:0004324">
    <property type="term" value="F:ferredoxin-NADP+ reductase activity"/>
    <property type="evidence" value="ECO:0007669"/>
    <property type="project" value="UniProtKB-EC"/>
</dbReference>
<evidence type="ECO:0000256" key="3">
    <source>
        <dbReference type="ARBA" id="ARBA00013223"/>
    </source>
</evidence>
<dbReference type="InterPro" id="IPR051930">
    <property type="entry name" value="FNR_type-1"/>
</dbReference>
<dbReference type="CDD" id="cd06195">
    <property type="entry name" value="FNR1"/>
    <property type="match status" value="1"/>
</dbReference>
<evidence type="ECO:0000313" key="12">
    <source>
        <dbReference type="Proteomes" id="UP000031368"/>
    </source>
</evidence>
<dbReference type="Pfam" id="PF00970">
    <property type="entry name" value="FAD_binding_6"/>
    <property type="match status" value="1"/>
</dbReference>
<evidence type="ECO:0000313" key="11">
    <source>
        <dbReference type="EMBL" id="AJD46261.1"/>
    </source>
</evidence>
<dbReference type="SUPFAM" id="SSF63380">
    <property type="entry name" value="Riboflavin synthase domain-like"/>
    <property type="match status" value="1"/>
</dbReference>
<comment type="similarity">
    <text evidence="2">Belongs to the ferredoxin--NADP reductase type 1 family.</text>
</comment>
<evidence type="ECO:0000256" key="2">
    <source>
        <dbReference type="ARBA" id="ARBA00008312"/>
    </source>
</evidence>
<protein>
    <recommendedName>
        <fullName evidence="3">ferredoxin--NADP(+) reductase</fullName>
        <ecNumber evidence="3">1.18.1.2</ecNumber>
    </recommendedName>
</protein>
<accession>A0A0B4XGQ4</accession>
<gene>
    <name evidence="11" type="primary">fpr-2</name>
    <name evidence="11" type="ORF">RGR602_PC02242</name>
</gene>
<dbReference type="SUPFAM" id="SSF52343">
    <property type="entry name" value="Ferredoxin reductase-like, C-terminal NADP-linked domain"/>
    <property type="match status" value="1"/>
</dbReference>
<keyword evidence="11" id="KW-0614">Plasmid</keyword>
<evidence type="ECO:0000256" key="5">
    <source>
        <dbReference type="ARBA" id="ARBA00022827"/>
    </source>
</evidence>
<evidence type="ECO:0000259" key="10">
    <source>
        <dbReference type="PROSITE" id="PS51384"/>
    </source>
</evidence>
<dbReference type="EC" id="1.18.1.2" evidence="3"/>
<dbReference type="GO" id="GO:0034599">
    <property type="term" value="P:cellular response to oxidative stress"/>
    <property type="evidence" value="ECO:0007669"/>
    <property type="project" value="TreeGrafter"/>
</dbReference>
<evidence type="ECO:0000256" key="7">
    <source>
        <dbReference type="ARBA" id="ARBA00023002"/>
    </source>
</evidence>
<dbReference type="GO" id="GO:0042167">
    <property type="term" value="P:heme catabolic process"/>
    <property type="evidence" value="ECO:0007669"/>
    <property type="project" value="TreeGrafter"/>
</dbReference>
<keyword evidence="12" id="KW-1185">Reference proteome</keyword>
<reference evidence="11 12" key="1">
    <citation type="submission" date="2013-11" db="EMBL/GenBank/DDBJ databases">
        <title>Complete genome sequence of Rhizobium gallicum bv. gallicum R602.</title>
        <authorList>
            <person name="Bustos P."/>
            <person name="Santamaria R.I."/>
            <person name="Lozano L."/>
            <person name="Acosta J.L."/>
            <person name="Ormeno-Orrillo E."/>
            <person name="Rogel M.A."/>
            <person name="Romero D."/>
            <person name="Cevallos M.A."/>
            <person name="Martinez-Romero E."/>
            <person name="Gonzalez V."/>
        </authorList>
    </citation>
    <scope>NUCLEOTIDE SEQUENCE [LARGE SCALE GENOMIC DNA]</scope>
    <source>
        <strain evidence="11 12">R602</strain>
        <plasmid evidence="11 12">pRgalR602c</plasmid>
    </source>
</reference>
<name>A0A0B4XGQ4_9HYPH</name>
<feature type="domain" description="FAD-binding FR-type" evidence="10">
    <location>
        <begin position="26"/>
        <end position="126"/>
    </location>
</feature>
<keyword evidence="4" id="KW-0285">Flavoprotein</keyword>
<dbReference type="RefSeq" id="WP_052451892.1">
    <property type="nucleotide sequence ID" value="NZ_CP006880.1"/>
</dbReference>
<comment type="cofactor">
    <cofactor evidence="1">
        <name>FAD</name>
        <dbReference type="ChEBI" id="CHEBI:57692"/>
    </cofactor>
</comment>
<keyword evidence="7 11" id="KW-0560">Oxidoreductase</keyword>
<geneLocation type="plasmid" evidence="11 12">
    <name>pRgalR602c</name>
</geneLocation>
<evidence type="ECO:0000256" key="6">
    <source>
        <dbReference type="ARBA" id="ARBA00022857"/>
    </source>
</evidence>
<dbReference type="HOGENOM" id="CLU_003827_3_0_5"/>
<keyword evidence="6" id="KW-0521">NADP</keyword>
<proteinExistence type="inferred from homology"/>
<dbReference type="PROSITE" id="PS51384">
    <property type="entry name" value="FAD_FR"/>
    <property type="match status" value="1"/>
</dbReference>
<keyword evidence="5" id="KW-0274">FAD</keyword>
<dbReference type="EMBL" id="CP006880">
    <property type="protein sequence ID" value="AJD46261.1"/>
    <property type="molecule type" value="Genomic_DNA"/>
</dbReference>
<sequence length="280" mass="31104">MTTQSTGKTGAGENEDADRPKSPAPADIFAQTVTAVKHYTDRLFHFRITRPASFRFRSGEFVMIGLPNAPKPIFRAYSMASPSWDEEIEFLSIKVRGGQFTENLQKIIPGDTVLMRRKPTGTLVLDALLPGKRLYLFSTGTGVAPFASLIRDPDTYEKFEEVILVQTCREVAELTYITELVDGLKNDPLIGEAASEKLRLHTTTTREAFPRMGRVTDLIRSGVFFRETGLPLFDPTQDRAMICGSMEMLKDSKTVLESFGLVEGANHAPATYVVERAFVG</sequence>
<dbReference type="Gene3D" id="3.40.50.80">
    <property type="entry name" value="Nucleotide-binding domain of ferredoxin-NADP reductase (FNR) module"/>
    <property type="match status" value="1"/>
</dbReference>
<comment type="catalytic activity">
    <reaction evidence="8">
        <text>2 reduced [2Fe-2S]-[ferredoxin] + NADP(+) + H(+) = 2 oxidized [2Fe-2S]-[ferredoxin] + NADPH</text>
        <dbReference type="Rhea" id="RHEA:20125"/>
        <dbReference type="Rhea" id="RHEA-COMP:10000"/>
        <dbReference type="Rhea" id="RHEA-COMP:10001"/>
        <dbReference type="ChEBI" id="CHEBI:15378"/>
        <dbReference type="ChEBI" id="CHEBI:33737"/>
        <dbReference type="ChEBI" id="CHEBI:33738"/>
        <dbReference type="ChEBI" id="CHEBI:57783"/>
        <dbReference type="ChEBI" id="CHEBI:58349"/>
        <dbReference type="EC" id="1.18.1.2"/>
    </reaction>
</comment>
<dbReference type="InterPro" id="IPR008333">
    <property type="entry name" value="Cbr1-like_FAD-bd_dom"/>
</dbReference>
<dbReference type="InterPro" id="IPR033892">
    <property type="entry name" value="FNR_bac"/>
</dbReference>
<dbReference type="InterPro" id="IPR017927">
    <property type="entry name" value="FAD-bd_FR_type"/>
</dbReference>
<dbReference type="KEGG" id="rga:RGR602_PC02242"/>
<dbReference type="InterPro" id="IPR017938">
    <property type="entry name" value="Riboflavin_synthase-like_b-brl"/>
</dbReference>